<dbReference type="InterPro" id="IPR012337">
    <property type="entry name" value="RNaseH-like_sf"/>
</dbReference>
<name>A0A6L2NRJ3_TANCI</name>
<keyword evidence="1" id="KW-0862">Zinc</keyword>
<accession>A0A6L2NRJ3</accession>
<dbReference type="Pfam" id="PF07727">
    <property type="entry name" value="RVT_2"/>
    <property type="match status" value="2"/>
</dbReference>
<feature type="compositionally biased region" description="Polar residues" evidence="2">
    <location>
        <begin position="2276"/>
        <end position="2302"/>
    </location>
</feature>
<feature type="domain" description="CCHC-type" evidence="3">
    <location>
        <begin position="1503"/>
        <end position="1518"/>
    </location>
</feature>
<proteinExistence type="predicted"/>
<sequence length="2760" mass="312972">MTFLEDINDPTKAINAALILFAKAFQLTAPTNNQQRTSSNPRNRQIAQPNAGVQNGGNQNGLVVVPGIANQNGTGNVVAARAKGIGNENQARCYNCRGLGHIARNCTAIPRKRDATYLQTQLLIAQKEEAWIQLEAEEFDLMVAAGDLDEIEEVNANCILMANLQHASTSGTQLDKAPVYDTDGSAKVQLNDNCYDNEIFNMFTHEEQYTDLLEPIPEPQLVSQNDNHVTFVSPSMVQSRGTVKTSSAPNEETRAHQETVYRNLVAQVAQKNMTLLLFMIRRKLLNLLKRVVKNEIFKEGNKTGNYAKINHLSWVFVPQTTKSKEELFLSNVSNMVIVSKMISIPNEELSDDTTPSIARKFLNEVKSSLVTLQRVVKQKITLEVHSWSSFAHKEVHKIISHKITPIINQVDARVQNFEIQFLQEAAKFVRDFKSLAKEADESLDKQKSLELKIERLLKASVRRDIMSIVQNGFVDVPSDLRTELDRTSVTPQVDKPKLSAVTPHSKKLHASIPSYFVPQPRESNVVKYRNVIAPRMFKINPSQTSRENVSSNMVTASSTGLVHTARTRRPQPKGIIKNARVPSASKSSKVNKDVTVEDHRRTLLLSKNQKTMSSECNNIKLAIHNDKSKIVCGTCKQCLVTTNHDACLLSSVNALNSRANNLCAYVPLSANQKRHKTQVWKPKQVGSKERLACKPRLPRFSLKWSPSGRSFDLKGKLVSYKKTNCHNDDKACTFNPREPMRKRFPNSTVFLGSFLGTVHFGNDHIAAILGYGDLKWGNITITRVYFVKGLGHNLFLVGQFGYANLEVAFRRNTCFIRDLDGVNLLRGNRSINLYTINLYDMASASPICLMARATPTKSWLWHQRLSHLNFDTINDLAKNDLISSLPKFKYAKEHLCPSCEQGKSRRASHPPKPVPNSKQRLHLLHMDLCGPMRVASINGKWALCYPKNDREDIGKPGAKGNIGFFIGYLANSVDYIVYNQRKKKIIETMNVTFDELSTMAFEQNSLRPCLQISSHTVDAPSQQHAQQQRNLTPSPTTSATDNVLNAMFKGDLFVNPFATPSTESVVSSTQYEGIDFEESFASVAQMEAIRIFLAYAAHKGFTVYQMDVKTAFLHGLLKEDVYVCQPEGFIDADHPSHVDKLKKELYQAHPTEKHLKEVKRIFRYLRGTVNMGLWYMKDFGFELTGFSDADYARCKDTFKSTSGGAQFLSKKLVRWSSKKQDYYGYHFDKIPIYCDSKSAIAISCNPVQHSRMKHIAVRYHFIKVHVEKGTIELYFVKTDYQLADNFTKALPVDRFNYLVRRLGTPEMGSSRFPSEMRKATRKHVSNNACIIQHGRMILESIENGPLIWPSIEENGVTRPKKYFELSAIEAIQADCDVKETNIILQGVPPEFYALVSNHKVAKELWERIQLLMQGTSLTKQERECKLYDEFDKFTYKKGETLLHQQPKLSQPDSGLIVLVFQKGDNPIDATNHMMSFLTIVVTSRTYTLGAIGNNYGKQMTVICYNCKGEGHMSKKCTEPKRKRDDSWFKDKVLSSSHNAAYQADDSDAYDSDCDEINSAKVALMANLSHYGLDNLVESESEITSDSNIIPYSQYKAQQLEPKLYDGNVIEKTNTIVIRDSKETLMLAEESRSKMLLKEKDPMMTEKKVDTTLNPLLLLDPPKLRFLKNFLKLAWWIRFSRNLNTILLALMWLSKKEPQPQLSLRAREEMLKVDVAQLAPKLRNNRTAHSDYLKHTQEETTTLREIVKQGRSLNPLNTSLDYACKYTKRIQELLIIVRQTCPCINNLGDKLMAVTLMNKTKRVRFTDPVTSLGNTNIKTTSSSNLVSNKPMLSYIGINLSTSASGSQPSGNTKKDKIQQTPSSTKKNKIEAHPKTVRSSLRNKNCVVKSKDTASVQHSKLNVNFDLQCVTCNVCLFPNNHDSCVLDFINNVNARVKSKSIKKTVKRKVWKPTGKVFTNIGYIWRPTGRTFTIVRNECPLTRITTTAKVPLRKLIVLESNTPKPVVFQIVLWYLDSGCSKHMTEDRSQLTNFIDKFLGMVKFGNDHVAKIMGYGDYQIGNITIARVYFLDGLGHNLFYVGKICDSNLKVAFRQHTCFIRNLEARQGLVWGLPKLKFEKDHLCSACAMGKSKKKSHKPKFEDTNQEKLYLLHMDLCGPMHVKSVNGKKCILVIVNYYSRFTWVKCLRSKDEAPDFIIKFLKMIQVRLKVPVRRIRTDNRTDFVNQTLCEYYEQLDMLFQPLFDELLTLPPIVDHPALEVIALITEVVALEPVALTGSPSLTTVDQDAPSPSNSQTTPEPQSSIIPNNVKDDNHDLDVVHMNNDLFFGIPILEGSSDQSSSTDVIHTVVHPDHQFLNTIANGLRIIHLKIKSVNSLDQFPQAMQEELNKFKFLEVWELVSRPDKVIVITLNWIYKVKLDELGGILKNKAWLVACGYHQEEGIDFEESFAPTAFLNGNLREEVYVSQLDEFVDPDNPNHVYKLTKALYGLKQAPHAYDGQNLIFLGLQISQSPRGIFINQLKYALESLKKYVFESCDPVDTPMVEKSKLDENKEGKSVDLTLSWHDWHPPLSDSQIFRYLKGTVNQGLWYSKDSLITLTAFIDVDHASCQDTRRNTSGSMQFLGDKLISWSSKRQKSVAISSTKAEYIALSGCCAQILWMRSQLTDYGLGFNKIPMYCDNKSAIALCCNNVQHSRSNHIDIRYHFIKKHVENGVIKLYFVNTKYQLEDIFTKALGRERIEFLINQLGMRSFTPETLQQLTDEVDE</sequence>
<dbReference type="Pfam" id="PF22936">
    <property type="entry name" value="Pol_BBD"/>
    <property type="match status" value="1"/>
</dbReference>
<dbReference type="InterPro" id="IPR025724">
    <property type="entry name" value="GAG-pre-integrase_dom"/>
</dbReference>
<feature type="region of interest" description="Disordered" evidence="2">
    <location>
        <begin position="1842"/>
        <end position="1874"/>
    </location>
</feature>
<evidence type="ECO:0000313" key="4">
    <source>
        <dbReference type="EMBL" id="GEU87682.1"/>
    </source>
</evidence>
<dbReference type="Pfam" id="PF25597">
    <property type="entry name" value="SH3_retrovirus"/>
    <property type="match status" value="1"/>
</dbReference>
<dbReference type="Pfam" id="PF00098">
    <property type="entry name" value="zf-CCHC"/>
    <property type="match status" value="2"/>
</dbReference>
<dbReference type="InterPro" id="IPR057670">
    <property type="entry name" value="SH3_retrovirus"/>
</dbReference>
<dbReference type="PANTHER" id="PTHR11439">
    <property type="entry name" value="GAG-POL-RELATED RETROTRANSPOSON"/>
    <property type="match status" value="1"/>
</dbReference>
<dbReference type="SMART" id="SM00343">
    <property type="entry name" value="ZnF_C2HC"/>
    <property type="match status" value="2"/>
</dbReference>
<feature type="region of interest" description="Disordered" evidence="2">
    <location>
        <begin position="31"/>
        <end position="57"/>
    </location>
</feature>
<keyword evidence="1" id="KW-0479">Metal-binding</keyword>
<comment type="caution">
    <text evidence="4">The sequence shown here is derived from an EMBL/GenBank/DDBJ whole genome shotgun (WGS) entry which is preliminary data.</text>
</comment>
<dbReference type="SUPFAM" id="SSF57756">
    <property type="entry name" value="Retrovirus zinc finger-like domains"/>
    <property type="match status" value="1"/>
</dbReference>
<dbReference type="InterPro" id="IPR001878">
    <property type="entry name" value="Znf_CCHC"/>
</dbReference>
<feature type="domain" description="CCHC-type" evidence="3">
    <location>
        <begin position="92"/>
        <end position="106"/>
    </location>
</feature>
<feature type="region of interest" description="Disordered" evidence="2">
    <location>
        <begin position="2276"/>
        <end position="2305"/>
    </location>
</feature>
<dbReference type="SUPFAM" id="SSF53098">
    <property type="entry name" value="Ribonuclease H-like"/>
    <property type="match status" value="1"/>
</dbReference>
<gene>
    <name evidence="4" type="ORF">Tci_059660</name>
</gene>
<dbReference type="PROSITE" id="PS50158">
    <property type="entry name" value="ZF_CCHC"/>
    <property type="match status" value="2"/>
</dbReference>
<dbReference type="Gene3D" id="4.10.60.10">
    <property type="entry name" value="Zinc finger, CCHC-type"/>
    <property type="match status" value="1"/>
</dbReference>
<dbReference type="InterPro" id="IPR036875">
    <property type="entry name" value="Znf_CCHC_sf"/>
</dbReference>
<organism evidence="4">
    <name type="scientific">Tanacetum cinerariifolium</name>
    <name type="common">Dalmatian daisy</name>
    <name type="synonym">Chrysanthemum cinerariifolium</name>
    <dbReference type="NCBI Taxonomy" id="118510"/>
    <lineage>
        <taxon>Eukaryota</taxon>
        <taxon>Viridiplantae</taxon>
        <taxon>Streptophyta</taxon>
        <taxon>Embryophyta</taxon>
        <taxon>Tracheophyta</taxon>
        <taxon>Spermatophyta</taxon>
        <taxon>Magnoliopsida</taxon>
        <taxon>eudicotyledons</taxon>
        <taxon>Gunneridae</taxon>
        <taxon>Pentapetalae</taxon>
        <taxon>asterids</taxon>
        <taxon>campanulids</taxon>
        <taxon>Asterales</taxon>
        <taxon>Asteraceae</taxon>
        <taxon>Asteroideae</taxon>
        <taxon>Anthemideae</taxon>
        <taxon>Anthemidinae</taxon>
        <taxon>Tanacetum</taxon>
    </lineage>
</organism>
<dbReference type="GO" id="GO:0008270">
    <property type="term" value="F:zinc ion binding"/>
    <property type="evidence" value="ECO:0007669"/>
    <property type="project" value="UniProtKB-KW"/>
</dbReference>
<dbReference type="Gene3D" id="3.30.420.10">
    <property type="entry name" value="Ribonuclease H-like superfamily/Ribonuclease H"/>
    <property type="match status" value="1"/>
</dbReference>
<dbReference type="EMBL" id="BKCJ010009592">
    <property type="protein sequence ID" value="GEU87682.1"/>
    <property type="molecule type" value="Genomic_DNA"/>
</dbReference>
<dbReference type="InterPro" id="IPR013103">
    <property type="entry name" value="RVT_2"/>
</dbReference>
<dbReference type="InterPro" id="IPR054722">
    <property type="entry name" value="PolX-like_BBD"/>
</dbReference>
<protein>
    <recommendedName>
        <fullName evidence="3">CCHC-type domain-containing protein</fullName>
    </recommendedName>
</protein>
<evidence type="ECO:0000256" key="2">
    <source>
        <dbReference type="SAM" id="MobiDB-lite"/>
    </source>
</evidence>
<evidence type="ECO:0000259" key="3">
    <source>
        <dbReference type="PROSITE" id="PS50158"/>
    </source>
</evidence>
<feature type="region of interest" description="Disordered" evidence="2">
    <location>
        <begin position="1017"/>
        <end position="1036"/>
    </location>
</feature>
<dbReference type="CDD" id="cd09272">
    <property type="entry name" value="RNase_HI_RT_Ty1"/>
    <property type="match status" value="2"/>
</dbReference>
<feature type="compositionally biased region" description="Polar residues" evidence="2">
    <location>
        <begin position="31"/>
        <end position="46"/>
    </location>
</feature>
<dbReference type="GO" id="GO:0003676">
    <property type="term" value="F:nucleic acid binding"/>
    <property type="evidence" value="ECO:0007669"/>
    <property type="project" value="InterPro"/>
</dbReference>
<keyword evidence="1" id="KW-0863">Zinc-finger</keyword>
<reference evidence="4" key="1">
    <citation type="journal article" date="2019" name="Sci. Rep.">
        <title>Draft genome of Tanacetum cinerariifolium, the natural source of mosquito coil.</title>
        <authorList>
            <person name="Yamashiro T."/>
            <person name="Shiraishi A."/>
            <person name="Satake H."/>
            <person name="Nakayama K."/>
        </authorList>
    </citation>
    <scope>NUCLEOTIDE SEQUENCE</scope>
</reference>
<dbReference type="PANTHER" id="PTHR11439:SF495">
    <property type="entry name" value="REVERSE TRANSCRIPTASE, RNA-DEPENDENT DNA POLYMERASE-RELATED"/>
    <property type="match status" value="1"/>
</dbReference>
<evidence type="ECO:0000256" key="1">
    <source>
        <dbReference type="PROSITE-ProRule" id="PRU00047"/>
    </source>
</evidence>
<dbReference type="InterPro" id="IPR036397">
    <property type="entry name" value="RNaseH_sf"/>
</dbReference>
<dbReference type="Pfam" id="PF13976">
    <property type="entry name" value="gag_pre-integrs"/>
    <property type="match status" value="1"/>
</dbReference>